<reference evidence="8" key="1">
    <citation type="submission" date="2017-01" db="EMBL/GenBank/DDBJ databases">
        <authorList>
            <person name="Varghese N."/>
            <person name="Submissions S."/>
        </authorList>
    </citation>
    <scope>NUCLEOTIDE SEQUENCE [LARGE SCALE GENOMIC DNA]</scope>
    <source>
        <strain evidence="8">ATCC 700103</strain>
    </source>
</reference>
<dbReference type="InterPro" id="IPR043428">
    <property type="entry name" value="LivM-like"/>
</dbReference>
<evidence type="ECO:0000256" key="6">
    <source>
        <dbReference type="SAM" id="Phobius"/>
    </source>
</evidence>
<keyword evidence="8" id="KW-1185">Reference proteome</keyword>
<dbReference type="PANTHER" id="PTHR30482">
    <property type="entry name" value="HIGH-AFFINITY BRANCHED-CHAIN AMINO ACID TRANSPORT SYSTEM PERMEASE"/>
    <property type="match status" value="1"/>
</dbReference>
<name>A0A1N6WM86_9FIRM</name>
<sequence length="317" mass="34230">MTLAGIFSYLVFFLIFVGIYAIMTLALNIQRGFAGLFNIGIAGFWAVGAYTSAIMTKAPSPDHLGGFGMPFVIGLLAAGIVASILALVVGIPTIRLREDYLGIATIGIAEIIRLVIKNEAWLSNGVRGISAIPKPLAGVFGSNYNLFFLLIVIIVIAIFYYLSEKGINSPWGRVLRAIREDEEVVKAAGKNVVRYRMEAFILGAFMMGVGGALYAHFTSFISPEAFRPMQATFLVWIMLIIGGSANNFGSIIGAFLTWGIWTGTEFLTGMLPAAYTTQAAAVRVILIGIFLEVILLSRPQGLFGEKKYSSKSTANSK</sequence>
<keyword evidence="4 6" id="KW-1133">Transmembrane helix</keyword>
<feature type="transmembrane region" description="Helical" evidence="6">
    <location>
        <begin position="273"/>
        <end position="297"/>
    </location>
</feature>
<evidence type="ECO:0000256" key="4">
    <source>
        <dbReference type="ARBA" id="ARBA00022989"/>
    </source>
</evidence>
<gene>
    <name evidence="7" type="ORF">SAMN05421834_1104</name>
</gene>
<dbReference type="STRING" id="56779.SAMN05421834_1104"/>
<accession>A0A1N6WM86</accession>
<evidence type="ECO:0000256" key="3">
    <source>
        <dbReference type="ARBA" id="ARBA00022692"/>
    </source>
</evidence>
<evidence type="ECO:0000256" key="2">
    <source>
        <dbReference type="ARBA" id="ARBA00022475"/>
    </source>
</evidence>
<comment type="subcellular location">
    <subcellularLocation>
        <location evidence="1">Cell membrane</location>
        <topology evidence="1">Multi-pass membrane protein</topology>
    </subcellularLocation>
</comment>
<dbReference type="CDD" id="cd06581">
    <property type="entry name" value="TM_PBP1_LivM_like"/>
    <property type="match status" value="1"/>
</dbReference>
<evidence type="ECO:0000313" key="7">
    <source>
        <dbReference type="EMBL" id="SIQ91156.1"/>
    </source>
</evidence>
<evidence type="ECO:0000256" key="1">
    <source>
        <dbReference type="ARBA" id="ARBA00004651"/>
    </source>
</evidence>
<dbReference type="RefSeq" id="WP_200805227.1">
    <property type="nucleotide sequence ID" value="NZ_FTNC01000010.1"/>
</dbReference>
<feature type="transmembrane region" description="Helical" evidence="6">
    <location>
        <begin position="36"/>
        <end position="55"/>
    </location>
</feature>
<dbReference type="AlphaFoldDB" id="A0A1N6WM86"/>
<organism evidence="7 8">
    <name type="scientific">Halanaerobium kushneri</name>
    <dbReference type="NCBI Taxonomy" id="56779"/>
    <lineage>
        <taxon>Bacteria</taxon>
        <taxon>Bacillati</taxon>
        <taxon>Bacillota</taxon>
        <taxon>Clostridia</taxon>
        <taxon>Halanaerobiales</taxon>
        <taxon>Halanaerobiaceae</taxon>
        <taxon>Halanaerobium</taxon>
    </lineage>
</organism>
<dbReference type="InterPro" id="IPR001851">
    <property type="entry name" value="ABC_transp_permease"/>
</dbReference>
<keyword evidence="5 6" id="KW-0472">Membrane</keyword>
<keyword evidence="3 6" id="KW-0812">Transmembrane</keyword>
<keyword evidence="2" id="KW-1003">Cell membrane</keyword>
<dbReference type="Proteomes" id="UP000185669">
    <property type="component" value="Unassembled WGS sequence"/>
</dbReference>
<feature type="transmembrane region" description="Helical" evidence="6">
    <location>
        <begin position="233"/>
        <end position="261"/>
    </location>
</feature>
<dbReference type="PANTHER" id="PTHR30482:SF10">
    <property type="entry name" value="HIGH-AFFINITY BRANCHED-CHAIN AMINO ACID TRANSPORT PROTEIN BRAE"/>
    <property type="match status" value="1"/>
</dbReference>
<dbReference type="GO" id="GO:0015658">
    <property type="term" value="F:branched-chain amino acid transmembrane transporter activity"/>
    <property type="evidence" value="ECO:0007669"/>
    <property type="project" value="InterPro"/>
</dbReference>
<proteinExistence type="predicted"/>
<evidence type="ECO:0000313" key="8">
    <source>
        <dbReference type="Proteomes" id="UP000185669"/>
    </source>
</evidence>
<dbReference type="GO" id="GO:0005886">
    <property type="term" value="C:plasma membrane"/>
    <property type="evidence" value="ECO:0007669"/>
    <property type="project" value="UniProtKB-SubCell"/>
</dbReference>
<feature type="transmembrane region" description="Helical" evidence="6">
    <location>
        <begin position="199"/>
        <end position="221"/>
    </location>
</feature>
<feature type="transmembrane region" description="Helical" evidence="6">
    <location>
        <begin position="144"/>
        <end position="162"/>
    </location>
</feature>
<dbReference type="EMBL" id="FTNC01000010">
    <property type="protein sequence ID" value="SIQ91156.1"/>
    <property type="molecule type" value="Genomic_DNA"/>
</dbReference>
<feature type="transmembrane region" description="Helical" evidence="6">
    <location>
        <begin position="6"/>
        <end position="29"/>
    </location>
</feature>
<feature type="transmembrane region" description="Helical" evidence="6">
    <location>
        <begin position="67"/>
        <end position="91"/>
    </location>
</feature>
<evidence type="ECO:0000256" key="5">
    <source>
        <dbReference type="ARBA" id="ARBA00023136"/>
    </source>
</evidence>
<dbReference type="Pfam" id="PF02653">
    <property type="entry name" value="BPD_transp_2"/>
    <property type="match status" value="1"/>
</dbReference>
<protein>
    <submittedName>
        <fullName evidence="7">Amino acid/amide ABC transporter membrane protein 2, HAAT family</fullName>
    </submittedName>
</protein>